<dbReference type="Proteomes" id="UP000284220">
    <property type="component" value="Unassembled WGS sequence"/>
</dbReference>
<dbReference type="GO" id="GO:0005524">
    <property type="term" value="F:ATP binding"/>
    <property type="evidence" value="ECO:0007669"/>
    <property type="project" value="UniProtKB-KW"/>
</dbReference>
<keyword evidence="1" id="KW-0547">Nucleotide-binding</keyword>
<dbReference type="InterPro" id="IPR038726">
    <property type="entry name" value="PDDEXK_AddAB-type"/>
</dbReference>
<comment type="caution">
    <text evidence="9">The sequence shown here is derived from an EMBL/GenBank/DDBJ whole genome shotgun (WGS) entry which is preliminary data.</text>
</comment>
<keyword evidence="2" id="KW-0227">DNA damage</keyword>
<evidence type="ECO:0000256" key="4">
    <source>
        <dbReference type="ARBA" id="ARBA00022806"/>
    </source>
</evidence>
<evidence type="ECO:0000256" key="1">
    <source>
        <dbReference type="ARBA" id="ARBA00022741"/>
    </source>
</evidence>
<dbReference type="EMBL" id="QRHZ01000001">
    <property type="protein sequence ID" value="RHG20149.1"/>
    <property type="molecule type" value="Genomic_DNA"/>
</dbReference>
<gene>
    <name evidence="9" type="ORF">DW272_02785</name>
</gene>
<dbReference type="InterPro" id="IPR011604">
    <property type="entry name" value="PDDEXK-like_dom_sf"/>
</dbReference>
<proteinExistence type="predicted"/>
<evidence type="ECO:0000256" key="3">
    <source>
        <dbReference type="ARBA" id="ARBA00022801"/>
    </source>
</evidence>
<organism evidence="9 10">
    <name type="scientific">Blautia obeum</name>
    <dbReference type="NCBI Taxonomy" id="40520"/>
    <lineage>
        <taxon>Bacteria</taxon>
        <taxon>Bacillati</taxon>
        <taxon>Bacillota</taxon>
        <taxon>Clostridia</taxon>
        <taxon>Lachnospirales</taxon>
        <taxon>Lachnospiraceae</taxon>
        <taxon>Blautia</taxon>
    </lineage>
</organism>
<dbReference type="Pfam" id="PF12705">
    <property type="entry name" value="PDDEXK_1"/>
    <property type="match status" value="1"/>
</dbReference>
<keyword evidence="6" id="KW-0238">DNA-binding</keyword>
<evidence type="ECO:0000256" key="7">
    <source>
        <dbReference type="ARBA" id="ARBA00023204"/>
    </source>
</evidence>
<evidence type="ECO:0000313" key="10">
    <source>
        <dbReference type="Proteomes" id="UP000284220"/>
    </source>
</evidence>
<dbReference type="GO" id="GO:0006281">
    <property type="term" value="P:DNA repair"/>
    <property type="evidence" value="ECO:0007669"/>
    <property type="project" value="UniProtKB-KW"/>
</dbReference>
<keyword evidence="7" id="KW-0234">DNA repair</keyword>
<keyword evidence="3" id="KW-0378">Hydrolase</keyword>
<dbReference type="GO" id="GO:0016787">
    <property type="term" value="F:hydrolase activity"/>
    <property type="evidence" value="ECO:0007669"/>
    <property type="project" value="UniProtKB-KW"/>
</dbReference>
<accession>A0A414SKP8</accession>
<reference evidence="9 10" key="1">
    <citation type="submission" date="2018-08" db="EMBL/GenBank/DDBJ databases">
        <title>A genome reference for cultivated species of the human gut microbiota.</title>
        <authorList>
            <person name="Zou Y."/>
            <person name="Xue W."/>
            <person name="Luo G."/>
        </authorList>
    </citation>
    <scope>NUCLEOTIDE SEQUENCE [LARGE SCALE GENOMIC DNA]</scope>
    <source>
        <strain evidence="9 10">AM22-9LB</strain>
    </source>
</reference>
<evidence type="ECO:0000256" key="2">
    <source>
        <dbReference type="ARBA" id="ARBA00022763"/>
    </source>
</evidence>
<feature type="domain" description="PD-(D/E)XK endonuclease-like" evidence="8">
    <location>
        <begin position="12"/>
        <end position="256"/>
    </location>
</feature>
<sequence length="262" mass="30968">MTSYKEILDKITFSFSTLHQYEQCPYAFYNRKIDGTELNEGNFYSDAGGYMHDIQAQIFSNQLNLDDALDYYIENYDNNVCYTAKQSTMDKKYEQGADYLAVLDLSELDNYEILGVEKEVHFELQGYKFIGFIDLLLQNKINGEIILVDHKSSDHFLKKDGKPLKNQLSNFEAYSKQMYLYSYPIYQEYGKYPSCIVWNHFYEQTITNIPFVKENYDKTLNWAVDIIHKIYQDEEFAAHLNYMMCHVLCGYRNSCEYVKGEE</sequence>
<dbReference type="RefSeq" id="WP_118197472.1">
    <property type="nucleotide sequence ID" value="NZ_QRHZ01000001.1"/>
</dbReference>
<evidence type="ECO:0000256" key="5">
    <source>
        <dbReference type="ARBA" id="ARBA00022840"/>
    </source>
</evidence>
<evidence type="ECO:0000313" key="9">
    <source>
        <dbReference type="EMBL" id="RHG20149.1"/>
    </source>
</evidence>
<name>A0A414SKP8_9FIRM</name>
<evidence type="ECO:0000259" key="8">
    <source>
        <dbReference type="Pfam" id="PF12705"/>
    </source>
</evidence>
<dbReference type="GO" id="GO:0004386">
    <property type="term" value="F:helicase activity"/>
    <property type="evidence" value="ECO:0007669"/>
    <property type="project" value="UniProtKB-KW"/>
</dbReference>
<keyword evidence="5" id="KW-0067">ATP-binding</keyword>
<dbReference type="AlphaFoldDB" id="A0A414SKP8"/>
<protein>
    <recommendedName>
        <fullName evidence="8">PD-(D/E)XK endonuclease-like domain-containing protein</fullName>
    </recommendedName>
</protein>
<dbReference type="Gene3D" id="3.90.320.10">
    <property type="match status" value="1"/>
</dbReference>
<keyword evidence="4" id="KW-0347">Helicase</keyword>
<evidence type="ECO:0000256" key="6">
    <source>
        <dbReference type="ARBA" id="ARBA00023125"/>
    </source>
</evidence>
<dbReference type="GO" id="GO:0003677">
    <property type="term" value="F:DNA binding"/>
    <property type="evidence" value="ECO:0007669"/>
    <property type="project" value="UniProtKB-KW"/>
</dbReference>